<dbReference type="PANTHER" id="PTHR43798:SF33">
    <property type="entry name" value="HYDROLASE, PUTATIVE (AFU_ORTHOLOGUE AFUA_2G14860)-RELATED"/>
    <property type="match status" value="1"/>
</dbReference>
<dbReference type="EMBL" id="BMHA01000009">
    <property type="protein sequence ID" value="GGI07564.1"/>
    <property type="molecule type" value="Genomic_DNA"/>
</dbReference>
<dbReference type="InterPro" id="IPR029058">
    <property type="entry name" value="AB_hydrolase_fold"/>
</dbReference>
<dbReference type="InterPro" id="IPR000639">
    <property type="entry name" value="Epox_hydrolase-like"/>
</dbReference>
<feature type="domain" description="AB hydrolase-1" evidence="1">
    <location>
        <begin position="30"/>
        <end position="261"/>
    </location>
</feature>
<proteinExistence type="predicted"/>
<dbReference type="Gene3D" id="3.40.50.1820">
    <property type="entry name" value="alpha/beta hydrolase"/>
    <property type="match status" value="1"/>
</dbReference>
<dbReference type="Proteomes" id="UP000650511">
    <property type="component" value="Unassembled WGS sequence"/>
</dbReference>
<keyword evidence="2" id="KW-0378">Hydrolase</keyword>
<dbReference type="PRINTS" id="PR00111">
    <property type="entry name" value="ABHYDROLASE"/>
</dbReference>
<evidence type="ECO:0000313" key="2">
    <source>
        <dbReference type="EMBL" id="GGI07564.1"/>
    </source>
</evidence>
<accession>A0A8J3EV80</accession>
<organism evidence="2 3">
    <name type="scientific">Egicoccus halophilus</name>
    <dbReference type="NCBI Taxonomy" id="1670830"/>
    <lineage>
        <taxon>Bacteria</taxon>
        <taxon>Bacillati</taxon>
        <taxon>Actinomycetota</taxon>
        <taxon>Nitriliruptoria</taxon>
        <taxon>Egicoccales</taxon>
        <taxon>Egicoccaceae</taxon>
        <taxon>Egicoccus</taxon>
    </lineage>
</organism>
<comment type="caution">
    <text evidence="2">The sequence shown here is derived from an EMBL/GenBank/DDBJ whole genome shotgun (WGS) entry which is preliminary data.</text>
</comment>
<dbReference type="OrthoDB" id="27092at2"/>
<dbReference type="GO" id="GO:0016787">
    <property type="term" value="F:hydrolase activity"/>
    <property type="evidence" value="ECO:0007669"/>
    <property type="project" value="UniProtKB-KW"/>
</dbReference>
<sequence length="269" mass="30014">MADDIRSQTVSMSHGTTRYFEVGFGEQAALLLHGVGYSPAATSWLPTMGLMRDSGIRLIAPDFVGWGEGDVLEQEYSFAYLVDFVREFQDALGLTRTHIVGHSMGGWIASIFAYESPNRVEKLVLIGSGGIATRKLASMVEWQPPTEEEVRADMAFLAEQDMPRQDLLDEALARASDEAHIGSYRRIKTHMSVPETRTRYQTVRRLPHVHNDALVLWGTDDDINDMSLAEKTHELLPNSTLHAHPGLGHFLPQQNPDVVADELRTFLKG</sequence>
<dbReference type="GO" id="GO:0016020">
    <property type="term" value="C:membrane"/>
    <property type="evidence" value="ECO:0007669"/>
    <property type="project" value="TreeGrafter"/>
</dbReference>
<dbReference type="PANTHER" id="PTHR43798">
    <property type="entry name" value="MONOACYLGLYCEROL LIPASE"/>
    <property type="match status" value="1"/>
</dbReference>
<reference evidence="2" key="2">
    <citation type="submission" date="2020-09" db="EMBL/GenBank/DDBJ databases">
        <authorList>
            <person name="Sun Q."/>
            <person name="Zhou Y."/>
        </authorList>
    </citation>
    <scope>NUCLEOTIDE SEQUENCE</scope>
    <source>
        <strain evidence="2">CGMCC 1.14988</strain>
    </source>
</reference>
<evidence type="ECO:0000313" key="3">
    <source>
        <dbReference type="Proteomes" id="UP000650511"/>
    </source>
</evidence>
<dbReference type="InterPro" id="IPR050266">
    <property type="entry name" value="AB_hydrolase_sf"/>
</dbReference>
<gene>
    <name evidence="2" type="primary">pcbD</name>
    <name evidence="2" type="ORF">GCM10011354_24720</name>
</gene>
<reference evidence="2" key="1">
    <citation type="journal article" date="2014" name="Int. J. Syst. Evol. Microbiol.">
        <title>Complete genome sequence of Corynebacterium casei LMG S-19264T (=DSM 44701T), isolated from a smear-ripened cheese.</title>
        <authorList>
            <consortium name="US DOE Joint Genome Institute (JGI-PGF)"/>
            <person name="Walter F."/>
            <person name="Albersmeier A."/>
            <person name="Kalinowski J."/>
            <person name="Ruckert C."/>
        </authorList>
    </citation>
    <scope>NUCLEOTIDE SEQUENCE</scope>
    <source>
        <strain evidence="2">CGMCC 1.14988</strain>
    </source>
</reference>
<dbReference type="SUPFAM" id="SSF53474">
    <property type="entry name" value="alpha/beta-Hydrolases"/>
    <property type="match status" value="1"/>
</dbReference>
<keyword evidence="3" id="KW-1185">Reference proteome</keyword>
<dbReference type="Pfam" id="PF12697">
    <property type="entry name" value="Abhydrolase_6"/>
    <property type="match status" value="1"/>
</dbReference>
<name>A0A8J3EV80_9ACTN</name>
<dbReference type="AlphaFoldDB" id="A0A8J3EV80"/>
<evidence type="ECO:0000259" key="1">
    <source>
        <dbReference type="Pfam" id="PF12697"/>
    </source>
</evidence>
<dbReference type="RefSeq" id="WP_130648043.1">
    <property type="nucleotide sequence ID" value="NZ_BMHA01000009.1"/>
</dbReference>
<protein>
    <submittedName>
        <fullName evidence="2">Alpha/beta hydrolase</fullName>
    </submittedName>
</protein>
<dbReference type="InterPro" id="IPR000073">
    <property type="entry name" value="AB_hydrolase_1"/>
</dbReference>
<dbReference type="PRINTS" id="PR00412">
    <property type="entry name" value="EPOXHYDRLASE"/>
</dbReference>